<evidence type="ECO:0000313" key="1">
    <source>
        <dbReference type="EMBL" id="GCC32853.1"/>
    </source>
</evidence>
<name>A0A401SR76_CHIPU</name>
<evidence type="ECO:0000313" key="2">
    <source>
        <dbReference type="Proteomes" id="UP000287033"/>
    </source>
</evidence>
<organism evidence="1 2">
    <name type="scientific">Chiloscyllium punctatum</name>
    <name type="common">Brownbanded bambooshark</name>
    <name type="synonym">Hemiscyllium punctatum</name>
    <dbReference type="NCBI Taxonomy" id="137246"/>
    <lineage>
        <taxon>Eukaryota</taxon>
        <taxon>Metazoa</taxon>
        <taxon>Chordata</taxon>
        <taxon>Craniata</taxon>
        <taxon>Vertebrata</taxon>
        <taxon>Chondrichthyes</taxon>
        <taxon>Elasmobranchii</taxon>
        <taxon>Galeomorphii</taxon>
        <taxon>Galeoidea</taxon>
        <taxon>Orectolobiformes</taxon>
        <taxon>Hemiscylliidae</taxon>
        <taxon>Chiloscyllium</taxon>
    </lineage>
</organism>
<dbReference type="Proteomes" id="UP000287033">
    <property type="component" value="Unassembled WGS sequence"/>
</dbReference>
<protein>
    <submittedName>
        <fullName evidence="1">Uncharacterized protein</fullName>
    </submittedName>
</protein>
<gene>
    <name evidence="1" type="ORF">chiPu_0011317</name>
</gene>
<keyword evidence="2" id="KW-1185">Reference proteome</keyword>
<accession>A0A401SR76</accession>
<sequence length="84" mass="9674">MKGAEDRGIYSYAILDEFSMPKDGWITLTSYSTGERLLSEVFLLTEWNFPDLAFYMANSVRRNFYLQLKPLHGTYMSSITSVGM</sequence>
<dbReference type="EMBL" id="BEZZ01000466">
    <property type="protein sequence ID" value="GCC32853.1"/>
    <property type="molecule type" value="Genomic_DNA"/>
</dbReference>
<comment type="caution">
    <text evidence="1">The sequence shown here is derived from an EMBL/GenBank/DDBJ whole genome shotgun (WGS) entry which is preliminary data.</text>
</comment>
<dbReference type="AlphaFoldDB" id="A0A401SR76"/>
<proteinExistence type="predicted"/>
<reference evidence="1 2" key="1">
    <citation type="journal article" date="2018" name="Nat. Ecol. Evol.">
        <title>Shark genomes provide insights into elasmobranch evolution and the origin of vertebrates.</title>
        <authorList>
            <person name="Hara Y"/>
            <person name="Yamaguchi K"/>
            <person name="Onimaru K"/>
            <person name="Kadota M"/>
            <person name="Koyanagi M"/>
            <person name="Keeley SD"/>
            <person name="Tatsumi K"/>
            <person name="Tanaka K"/>
            <person name="Motone F"/>
            <person name="Kageyama Y"/>
            <person name="Nozu R"/>
            <person name="Adachi N"/>
            <person name="Nishimura O"/>
            <person name="Nakagawa R"/>
            <person name="Tanegashima C"/>
            <person name="Kiyatake I"/>
            <person name="Matsumoto R"/>
            <person name="Murakumo K"/>
            <person name="Nishida K"/>
            <person name="Terakita A"/>
            <person name="Kuratani S"/>
            <person name="Sato K"/>
            <person name="Hyodo S Kuraku.S."/>
        </authorList>
    </citation>
    <scope>NUCLEOTIDE SEQUENCE [LARGE SCALE GENOMIC DNA]</scope>
</reference>